<evidence type="ECO:0000313" key="1">
    <source>
        <dbReference type="EMBL" id="SFR58867.1"/>
    </source>
</evidence>
<protein>
    <submittedName>
        <fullName evidence="1">Uncharacterized protein</fullName>
    </submittedName>
</protein>
<dbReference type="STRING" id="37658.SAMN05661086_00359"/>
<gene>
    <name evidence="1" type="ORF">SAMN05661086_00359</name>
</gene>
<sequence length="100" mass="11680">MELAKLMQEKINIMTELFYQQNTNAYQYLNVILEGLTQLINLLVQYQAENNEKILDEQELLQSITEAFTAMQEGDNVLLADLFSYNIKEQLQTLIDCENK</sequence>
<evidence type="ECO:0000313" key="2">
    <source>
        <dbReference type="Proteomes" id="UP000199659"/>
    </source>
</evidence>
<organism evidence="1 2">
    <name type="scientific">Anaeromicropila populeti</name>
    <dbReference type="NCBI Taxonomy" id="37658"/>
    <lineage>
        <taxon>Bacteria</taxon>
        <taxon>Bacillati</taxon>
        <taxon>Bacillota</taxon>
        <taxon>Clostridia</taxon>
        <taxon>Lachnospirales</taxon>
        <taxon>Lachnospiraceae</taxon>
        <taxon>Anaeromicropila</taxon>
    </lineage>
</organism>
<accession>A0A1I6HWR8</accession>
<reference evidence="1 2" key="1">
    <citation type="submission" date="2016-10" db="EMBL/GenBank/DDBJ databases">
        <authorList>
            <person name="de Groot N.N."/>
        </authorList>
    </citation>
    <scope>NUCLEOTIDE SEQUENCE [LARGE SCALE GENOMIC DNA]</scope>
    <source>
        <strain evidence="1 2">743A</strain>
    </source>
</reference>
<dbReference type="Proteomes" id="UP000199659">
    <property type="component" value="Unassembled WGS sequence"/>
</dbReference>
<keyword evidence="2" id="KW-1185">Reference proteome</keyword>
<dbReference type="AlphaFoldDB" id="A0A1I6HWR8"/>
<proteinExistence type="predicted"/>
<name>A0A1I6HWR8_9FIRM</name>
<dbReference type="EMBL" id="FOYZ01000001">
    <property type="protein sequence ID" value="SFR58867.1"/>
    <property type="molecule type" value="Genomic_DNA"/>
</dbReference>
<dbReference type="OrthoDB" id="10248at1506553"/>